<dbReference type="Proteomes" id="UP001219349">
    <property type="component" value="Chromosome"/>
</dbReference>
<feature type="domain" description="VOC" evidence="9">
    <location>
        <begin position="159"/>
        <end position="280"/>
    </location>
</feature>
<dbReference type="CDD" id="cd09014">
    <property type="entry name" value="BphC-JF8_C_like"/>
    <property type="match status" value="1"/>
</dbReference>
<dbReference type="InterPro" id="IPR004360">
    <property type="entry name" value="Glyas_Fos-R_dOase_dom"/>
</dbReference>
<reference evidence="10 11" key="1">
    <citation type="submission" date="2021-01" db="EMBL/GenBank/DDBJ databases">
        <title>Biogeographic distribution of Paracoccus.</title>
        <authorList>
            <person name="Hollensteiner J."/>
            <person name="Leineberger J."/>
            <person name="Brinkhoff T."/>
            <person name="Daniel R."/>
        </authorList>
    </citation>
    <scope>NUCLEOTIDE SEQUENCE [LARGE SCALE GENOMIC DNA]</scope>
    <source>
        <strain evidence="10 11">KCTC 22803</strain>
    </source>
</reference>
<dbReference type="InterPro" id="IPR000486">
    <property type="entry name" value="Xdiol_ring_cleave_dOase_1/2"/>
</dbReference>
<evidence type="ECO:0000256" key="3">
    <source>
        <dbReference type="ARBA" id="ARBA00022723"/>
    </source>
</evidence>
<evidence type="ECO:0000256" key="2">
    <source>
        <dbReference type="ARBA" id="ARBA00008784"/>
    </source>
</evidence>
<evidence type="ECO:0000256" key="6">
    <source>
        <dbReference type="ARBA" id="ARBA00023002"/>
    </source>
</evidence>
<dbReference type="Gene3D" id="3.10.180.10">
    <property type="entry name" value="2,3-Dihydroxybiphenyl 1,2-Dioxygenase, domain 1"/>
    <property type="match status" value="2"/>
</dbReference>
<dbReference type="InterPro" id="IPR037523">
    <property type="entry name" value="VOC_core"/>
</dbReference>
<keyword evidence="4 8" id="KW-0058">Aromatic hydrocarbons catabolism</keyword>
<keyword evidence="7 8" id="KW-0408">Iron</keyword>
<comment type="cofactor">
    <cofactor evidence="1 8">
        <name>Fe(2+)</name>
        <dbReference type="ChEBI" id="CHEBI:29033"/>
    </cofactor>
</comment>
<dbReference type="InterPro" id="IPR029068">
    <property type="entry name" value="Glyas_Bleomycin-R_OHBP_Dase"/>
</dbReference>
<keyword evidence="11" id="KW-1185">Reference proteome</keyword>
<comment type="similarity">
    <text evidence="2 8">Belongs to the extradiol ring-cleavage dioxygenase family.</text>
</comment>
<evidence type="ECO:0000256" key="7">
    <source>
        <dbReference type="ARBA" id="ARBA00023004"/>
    </source>
</evidence>
<evidence type="ECO:0000313" key="10">
    <source>
        <dbReference type="EMBL" id="WCR08123.1"/>
    </source>
</evidence>
<protein>
    <submittedName>
        <fullName evidence="10">VOC family protein</fullName>
    </submittedName>
</protein>
<evidence type="ECO:0000256" key="8">
    <source>
        <dbReference type="RuleBase" id="RU000683"/>
    </source>
</evidence>
<gene>
    <name evidence="10" type="ORF">JHX87_04725</name>
</gene>
<dbReference type="PROSITE" id="PS51819">
    <property type="entry name" value="VOC"/>
    <property type="match status" value="2"/>
</dbReference>
<dbReference type="RefSeq" id="WP_271882760.1">
    <property type="nucleotide sequence ID" value="NZ_CP067136.1"/>
</dbReference>
<keyword evidence="5 8" id="KW-0223">Dioxygenase</keyword>
<dbReference type="SUPFAM" id="SSF54593">
    <property type="entry name" value="Glyoxalase/Bleomycin resistance protein/Dihydroxybiphenyl dioxygenase"/>
    <property type="match status" value="1"/>
</dbReference>
<feature type="domain" description="VOC" evidence="9">
    <location>
        <begin position="17"/>
        <end position="129"/>
    </location>
</feature>
<keyword evidence="6 8" id="KW-0560">Oxidoreductase</keyword>
<evidence type="ECO:0000256" key="5">
    <source>
        <dbReference type="ARBA" id="ARBA00022964"/>
    </source>
</evidence>
<evidence type="ECO:0000259" key="9">
    <source>
        <dbReference type="PROSITE" id="PS51819"/>
    </source>
</evidence>
<evidence type="ECO:0000256" key="4">
    <source>
        <dbReference type="ARBA" id="ARBA00022797"/>
    </source>
</evidence>
<accession>A0ABY7SNI8</accession>
<name>A0ABY7SNI8_9RHOB</name>
<dbReference type="Pfam" id="PF00903">
    <property type="entry name" value="Glyoxalase"/>
    <property type="match status" value="1"/>
</dbReference>
<evidence type="ECO:0000313" key="11">
    <source>
        <dbReference type="Proteomes" id="UP001219349"/>
    </source>
</evidence>
<proteinExistence type="inferred from homology"/>
<evidence type="ECO:0000256" key="1">
    <source>
        <dbReference type="ARBA" id="ARBA00001954"/>
    </source>
</evidence>
<dbReference type="PROSITE" id="PS00082">
    <property type="entry name" value="EXTRADIOL_DIOXYGENAS"/>
    <property type="match status" value="1"/>
</dbReference>
<keyword evidence="3" id="KW-0479">Metal-binding</keyword>
<organism evidence="10 11">
    <name type="scientific">Paracoccus fistulariae</name>
    <dbReference type="NCBI Taxonomy" id="658446"/>
    <lineage>
        <taxon>Bacteria</taxon>
        <taxon>Pseudomonadati</taxon>
        <taxon>Pseudomonadota</taxon>
        <taxon>Alphaproteobacteria</taxon>
        <taxon>Rhodobacterales</taxon>
        <taxon>Paracoccaceae</taxon>
        <taxon>Paracoccus</taxon>
    </lineage>
</organism>
<dbReference type="EMBL" id="CP067136">
    <property type="protein sequence ID" value="WCR08123.1"/>
    <property type="molecule type" value="Genomic_DNA"/>
</dbReference>
<sequence>MSHEQKAAAEPLHEVAMLAATEIYSPCRRDSVDFFSKILGMYIVREDANATYLRSYEDPFAYSLKITDGTQAGPGLQSFRAHSQAALERRAEVLEASGLGDGWKAGEFGHGKAYHFRTPDGHRMKLFFDVDYAVVAEKDRTTLRNRPSKRPAQGIPVRRLDHINLLCSNVTTNKNMMIDTLGFRLSEHIVMDDGNEIAAWTRVTNLVHDVAFMLDAAGEKGRLHHVAFWYGIPQHLMDVAELCVQEGIKVEAGPGKHGISQALFLYVIEPGGNRVELFGDAGYLIFDPTWKPVTWTQDEVQTGIMWVGADLPQDFFVYGTPILEAASAAEETRQSEPAEA</sequence>